<dbReference type="EMBL" id="JAUHTB010000040">
    <property type="protein sequence ID" value="MDN4507805.1"/>
    <property type="molecule type" value="Genomic_DNA"/>
</dbReference>
<dbReference type="Proteomes" id="UP001172702">
    <property type="component" value="Unassembled WGS sequence"/>
</dbReference>
<name>A0ABT8H5Q3_9ACTN</name>
<protein>
    <recommendedName>
        <fullName evidence="3">CAAX protease</fullName>
    </recommendedName>
</protein>
<dbReference type="RefSeq" id="WP_301163186.1">
    <property type="nucleotide sequence ID" value="NZ_JAUHTB010000040.1"/>
</dbReference>
<organism evidence="1 2">
    <name type="scientific">Dietzia maris</name>
    <dbReference type="NCBI Taxonomy" id="37915"/>
    <lineage>
        <taxon>Bacteria</taxon>
        <taxon>Bacillati</taxon>
        <taxon>Actinomycetota</taxon>
        <taxon>Actinomycetes</taxon>
        <taxon>Mycobacteriales</taxon>
        <taxon>Dietziaceae</taxon>
        <taxon>Dietzia</taxon>
    </lineage>
</organism>
<evidence type="ECO:0000313" key="2">
    <source>
        <dbReference type="Proteomes" id="UP001172702"/>
    </source>
</evidence>
<reference evidence="1 2" key="1">
    <citation type="submission" date="2023-07" db="EMBL/GenBank/DDBJ databases">
        <title>Strategy for survival of the halotoleranting strain Dietzia MX2 from the Yakshinskoe mineral salts deposit.</title>
        <authorList>
            <person name="Kharitonova M.A."/>
            <person name="Kupriyanova-Ashina F.G."/>
            <person name="Shakirov T.R."/>
            <person name="Vafina M.S."/>
            <person name="Ilinskaya O.N."/>
        </authorList>
    </citation>
    <scope>NUCLEOTIDE SEQUENCE [LARGE SCALE GENOMIC DNA]</scope>
    <source>
        <strain evidence="1 2">MX2</strain>
    </source>
</reference>
<evidence type="ECO:0000313" key="1">
    <source>
        <dbReference type="EMBL" id="MDN4507805.1"/>
    </source>
</evidence>
<comment type="caution">
    <text evidence="1">The sequence shown here is derived from an EMBL/GenBank/DDBJ whole genome shotgun (WGS) entry which is preliminary data.</text>
</comment>
<keyword evidence="2" id="KW-1185">Reference proteome</keyword>
<sequence>MELLAVTEIVIRNAMYEQLSTWCHKNGGRHEWLTDHSDLPQPLAPLFAAVRSGAVSYAMDAKGVRDENPAHRRSGHPLTEGDVLSQISFGKWHGLVPHDKAQEEDPTTNGYRRQIWDESLSQAFAPGTDPDEVRWMLYRLSYFRNRVAHHECIISSPLRAGRNHPLRERLRDIFNLVELVDTDAHQLLTAVNPVSPILKRCPAV</sequence>
<evidence type="ECO:0008006" key="3">
    <source>
        <dbReference type="Google" id="ProtNLM"/>
    </source>
</evidence>
<proteinExistence type="predicted"/>
<gene>
    <name evidence="1" type="ORF">QYF62_17385</name>
</gene>
<accession>A0ABT8H5Q3</accession>